<keyword evidence="3" id="KW-0804">Transcription</keyword>
<dbReference type="Gene3D" id="1.10.10.60">
    <property type="entry name" value="Homeodomain-like"/>
    <property type="match status" value="1"/>
</dbReference>
<sequence>MLDETNRSSPLGEAGFPTIRVAGFAPYRRSLHQGGVALIEDYSISRRQPPASGYSPERQIAIAYRGGFTWRVSREEIDVVCGDSLLVRSGECFAESHLYESVGHASILITPSQALLDEFDGLRRPLREAFARSRRPANVITTLTTHALLNRLGGTSKSFSLFAEEAVAWMLEGILCEDSRFGPSAGARHLAEAKALLHEAASENLSLLDIAREVGTLPAALAVSFRRLEHRTLESYRRHVRRTGTKPHRSPPRIDHERLAAVVRHVDQNYADRCSLGDLAELADTGRYQFIRGFSAVIGLTPAQYVIAARLRAAATDLAISADAITEIAFRVGFNDISHFNSCFRDAFGMSPRCWRSRAVGFERPHAA</sequence>
<dbReference type="InterPro" id="IPR018060">
    <property type="entry name" value="HTH_AraC"/>
</dbReference>
<evidence type="ECO:0000256" key="3">
    <source>
        <dbReference type="ARBA" id="ARBA00023163"/>
    </source>
</evidence>
<evidence type="ECO:0000259" key="4">
    <source>
        <dbReference type="PROSITE" id="PS01124"/>
    </source>
</evidence>
<gene>
    <name evidence="5" type="ORF">GGQ61_001344</name>
</gene>
<keyword evidence="2 5" id="KW-0238">DNA-binding</keyword>
<proteinExistence type="predicted"/>
<dbReference type="PROSITE" id="PS01124">
    <property type="entry name" value="HTH_ARAC_FAMILY_2"/>
    <property type="match status" value="1"/>
</dbReference>
<dbReference type="AlphaFoldDB" id="A0A839ZZS9"/>
<dbReference type="InterPro" id="IPR050204">
    <property type="entry name" value="AraC_XylS_family_regulators"/>
</dbReference>
<dbReference type="GO" id="GO:0043565">
    <property type="term" value="F:sequence-specific DNA binding"/>
    <property type="evidence" value="ECO:0007669"/>
    <property type="project" value="InterPro"/>
</dbReference>
<dbReference type="PANTHER" id="PTHR46796">
    <property type="entry name" value="HTH-TYPE TRANSCRIPTIONAL ACTIVATOR RHAS-RELATED"/>
    <property type="match status" value="1"/>
</dbReference>
<dbReference type="PRINTS" id="PR00032">
    <property type="entry name" value="HTHARAC"/>
</dbReference>
<keyword evidence="6" id="KW-1185">Reference proteome</keyword>
<keyword evidence="1" id="KW-0805">Transcription regulation</keyword>
<evidence type="ECO:0000313" key="5">
    <source>
        <dbReference type="EMBL" id="MBB3890627.1"/>
    </source>
</evidence>
<name>A0A839ZZS9_9CAUL</name>
<dbReference type="SUPFAM" id="SSF46689">
    <property type="entry name" value="Homeodomain-like"/>
    <property type="match status" value="2"/>
</dbReference>
<organism evidence="5 6">
    <name type="scientific">Phenylobacterium haematophilum</name>
    <dbReference type="NCBI Taxonomy" id="98513"/>
    <lineage>
        <taxon>Bacteria</taxon>
        <taxon>Pseudomonadati</taxon>
        <taxon>Pseudomonadota</taxon>
        <taxon>Alphaproteobacteria</taxon>
        <taxon>Caulobacterales</taxon>
        <taxon>Caulobacteraceae</taxon>
        <taxon>Phenylobacterium</taxon>
    </lineage>
</organism>
<dbReference type="PROSITE" id="PS00041">
    <property type="entry name" value="HTH_ARAC_FAMILY_1"/>
    <property type="match status" value="1"/>
</dbReference>
<dbReference type="RefSeq" id="WP_183770918.1">
    <property type="nucleotide sequence ID" value="NZ_JACIDK010000002.1"/>
</dbReference>
<evidence type="ECO:0000256" key="2">
    <source>
        <dbReference type="ARBA" id="ARBA00023125"/>
    </source>
</evidence>
<dbReference type="Pfam" id="PF12833">
    <property type="entry name" value="HTH_18"/>
    <property type="match status" value="1"/>
</dbReference>
<dbReference type="EMBL" id="JACIDK010000002">
    <property type="protein sequence ID" value="MBB3890627.1"/>
    <property type="molecule type" value="Genomic_DNA"/>
</dbReference>
<evidence type="ECO:0000256" key="1">
    <source>
        <dbReference type="ARBA" id="ARBA00023015"/>
    </source>
</evidence>
<dbReference type="InterPro" id="IPR009057">
    <property type="entry name" value="Homeodomain-like_sf"/>
</dbReference>
<dbReference type="InterPro" id="IPR018062">
    <property type="entry name" value="HTH_AraC-typ_CS"/>
</dbReference>
<feature type="domain" description="HTH araC/xylS-type" evidence="4">
    <location>
        <begin position="260"/>
        <end position="358"/>
    </location>
</feature>
<protein>
    <submittedName>
        <fullName evidence="5">AraC-like DNA-binding protein</fullName>
    </submittedName>
</protein>
<comment type="caution">
    <text evidence="5">The sequence shown here is derived from an EMBL/GenBank/DDBJ whole genome shotgun (WGS) entry which is preliminary data.</text>
</comment>
<dbReference type="InterPro" id="IPR020449">
    <property type="entry name" value="Tscrpt_reg_AraC-type_HTH"/>
</dbReference>
<dbReference type="Proteomes" id="UP000530564">
    <property type="component" value="Unassembled WGS sequence"/>
</dbReference>
<reference evidence="5 6" key="1">
    <citation type="submission" date="2020-08" db="EMBL/GenBank/DDBJ databases">
        <title>Genomic Encyclopedia of Type Strains, Phase IV (KMG-IV): sequencing the most valuable type-strain genomes for metagenomic binning, comparative biology and taxonomic classification.</title>
        <authorList>
            <person name="Goeker M."/>
        </authorList>
    </citation>
    <scope>NUCLEOTIDE SEQUENCE [LARGE SCALE GENOMIC DNA]</scope>
    <source>
        <strain evidence="5 6">DSM 21793</strain>
    </source>
</reference>
<accession>A0A839ZZS9</accession>
<dbReference type="SMART" id="SM00342">
    <property type="entry name" value="HTH_ARAC"/>
    <property type="match status" value="1"/>
</dbReference>
<dbReference type="GO" id="GO:0003700">
    <property type="term" value="F:DNA-binding transcription factor activity"/>
    <property type="evidence" value="ECO:0007669"/>
    <property type="project" value="InterPro"/>
</dbReference>
<evidence type="ECO:0000313" key="6">
    <source>
        <dbReference type="Proteomes" id="UP000530564"/>
    </source>
</evidence>